<evidence type="ECO:0000313" key="2">
    <source>
        <dbReference type="EMBL" id="MBB6100883.1"/>
    </source>
</evidence>
<keyword evidence="2" id="KW-0808">Transferase</keyword>
<comment type="caution">
    <text evidence="2">The sequence shown here is derived from an EMBL/GenBank/DDBJ whole genome shotgun (WGS) entry which is preliminary data.</text>
</comment>
<feature type="domain" description="Transketolase N-terminal" evidence="1">
    <location>
        <begin position="7"/>
        <end position="261"/>
    </location>
</feature>
<dbReference type="AlphaFoldDB" id="A0A7W9TSZ1"/>
<keyword evidence="3" id="KW-1185">Reference proteome</keyword>
<proteinExistence type="predicted"/>
<dbReference type="Proteomes" id="UP000571554">
    <property type="component" value="Unassembled WGS sequence"/>
</dbReference>
<dbReference type="EC" id="2.2.1.1" evidence="2"/>
<gene>
    <name evidence="2" type="ORF">F4827_000709</name>
</gene>
<accession>A0A7W9TSZ1</accession>
<dbReference type="InterPro" id="IPR005474">
    <property type="entry name" value="Transketolase_N"/>
</dbReference>
<dbReference type="RefSeq" id="WP_311672451.1">
    <property type="nucleotide sequence ID" value="NZ_JACHBW010000002.1"/>
</dbReference>
<evidence type="ECO:0000259" key="1">
    <source>
        <dbReference type="Pfam" id="PF00456"/>
    </source>
</evidence>
<dbReference type="SUPFAM" id="SSF52518">
    <property type="entry name" value="Thiamin diphosphate-binding fold (THDP-binding)"/>
    <property type="match status" value="1"/>
</dbReference>
<protein>
    <submittedName>
        <fullName evidence="2">Transketolase</fullName>
        <ecNumber evidence="2">2.2.1.1</ecNumber>
    </submittedName>
</protein>
<dbReference type="GO" id="GO:0004802">
    <property type="term" value="F:transketolase activity"/>
    <property type="evidence" value="ECO:0007669"/>
    <property type="project" value="UniProtKB-EC"/>
</dbReference>
<sequence>MKRTTTELARRMRVEALQMVQRARASHIASALSICDIVAVLYGEVLNVDPDEPQATQRDRFILSKGHACVAIYAALAECGFFERSELLSYGRDGSPLMNHISHKVTGVEFSTGSLGHGLPFGVGKALAARRNDAAWRTFVLLSDGELGEGSNWEALMFAAHHRLDNLVAIVDYNKLQSLTTVDQTLRLEPLADKFAAFGWSVREVDGHDHDALRTALGCTPWQPGKPSMLIAHTIKGKGVSAMENKVEWHYRSPDADQLAQFLEELEG</sequence>
<dbReference type="Gene3D" id="3.40.50.970">
    <property type="match status" value="1"/>
</dbReference>
<dbReference type="EMBL" id="JACHBW010000002">
    <property type="protein sequence ID" value="MBB6100883.1"/>
    <property type="molecule type" value="Genomic_DNA"/>
</dbReference>
<dbReference type="CDD" id="cd02012">
    <property type="entry name" value="TPP_TK"/>
    <property type="match status" value="1"/>
</dbReference>
<evidence type="ECO:0000313" key="3">
    <source>
        <dbReference type="Proteomes" id="UP000571554"/>
    </source>
</evidence>
<dbReference type="Pfam" id="PF00456">
    <property type="entry name" value="Transketolase_N"/>
    <property type="match status" value="1"/>
</dbReference>
<organism evidence="2 3">
    <name type="scientific">Paraburkholderia bannensis</name>
    <dbReference type="NCBI Taxonomy" id="765414"/>
    <lineage>
        <taxon>Bacteria</taxon>
        <taxon>Pseudomonadati</taxon>
        <taxon>Pseudomonadota</taxon>
        <taxon>Betaproteobacteria</taxon>
        <taxon>Burkholderiales</taxon>
        <taxon>Burkholderiaceae</taxon>
        <taxon>Paraburkholderia</taxon>
    </lineage>
</organism>
<dbReference type="InterPro" id="IPR029061">
    <property type="entry name" value="THDP-binding"/>
</dbReference>
<dbReference type="PANTHER" id="PTHR47514">
    <property type="entry name" value="TRANSKETOLASE N-TERMINAL SECTION-RELATED"/>
    <property type="match status" value="1"/>
</dbReference>
<dbReference type="PANTHER" id="PTHR47514:SF2">
    <property type="entry name" value="TRANSKETOLASE"/>
    <property type="match status" value="1"/>
</dbReference>
<reference evidence="2 3" key="1">
    <citation type="submission" date="2020-08" db="EMBL/GenBank/DDBJ databases">
        <title>Above-ground endophytic microbial communities from plants in different locations in the United States.</title>
        <authorList>
            <person name="Frank C."/>
        </authorList>
    </citation>
    <scope>NUCLEOTIDE SEQUENCE [LARGE SCALE GENOMIC DNA]</scope>
    <source>
        <strain evidence="2 3">WP4_2_2</strain>
    </source>
</reference>
<name>A0A7W9TSZ1_9BURK</name>